<gene>
    <name evidence="1" type="ORF">ACFQZS_03035</name>
</gene>
<protein>
    <recommendedName>
        <fullName evidence="3">Outer membrane lipoprotein-sorting protein</fullName>
    </recommendedName>
</protein>
<name>A0ABW2YT04_9SPHI</name>
<dbReference type="Proteomes" id="UP001596958">
    <property type="component" value="Unassembled WGS sequence"/>
</dbReference>
<reference evidence="2" key="1">
    <citation type="journal article" date="2019" name="Int. J. Syst. Evol. Microbiol.">
        <title>The Global Catalogue of Microorganisms (GCM) 10K type strain sequencing project: providing services to taxonomists for standard genome sequencing and annotation.</title>
        <authorList>
            <consortium name="The Broad Institute Genomics Platform"/>
            <consortium name="The Broad Institute Genome Sequencing Center for Infectious Disease"/>
            <person name="Wu L."/>
            <person name="Ma J."/>
        </authorList>
    </citation>
    <scope>NUCLEOTIDE SEQUENCE [LARGE SCALE GENOMIC DNA]</scope>
    <source>
        <strain evidence="2">CCUG 63418</strain>
    </source>
</reference>
<evidence type="ECO:0000313" key="1">
    <source>
        <dbReference type="EMBL" id="MFD0749100.1"/>
    </source>
</evidence>
<organism evidence="1 2">
    <name type="scientific">Mucilaginibacter calamicampi</name>
    <dbReference type="NCBI Taxonomy" id="1302352"/>
    <lineage>
        <taxon>Bacteria</taxon>
        <taxon>Pseudomonadati</taxon>
        <taxon>Bacteroidota</taxon>
        <taxon>Sphingobacteriia</taxon>
        <taxon>Sphingobacteriales</taxon>
        <taxon>Sphingobacteriaceae</taxon>
        <taxon>Mucilaginibacter</taxon>
    </lineage>
</organism>
<dbReference type="EMBL" id="JBHTHU010000001">
    <property type="protein sequence ID" value="MFD0749100.1"/>
    <property type="molecule type" value="Genomic_DNA"/>
</dbReference>
<dbReference type="RefSeq" id="WP_377097170.1">
    <property type="nucleotide sequence ID" value="NZ_JBHTHU010000001.1"/>
</dbReference>
<keyword evidence="2" id="KW-1185">Reference proteome</keyword>
<comment type="caution">
    <text evidence="1">The sequence shown here is derived from an EMBL/GenBank/DDBJ whole genome shotgun (WGS) entry which is preliminary data.</text>
</comment>
<evidence type="ECO:0000313" key="2">
    <source>
        <dbReference type="Proteomes" id="UP001596958"/>
    </source>
</evidence>
<accession>A0ABW2YT04</accession>
<proteinExistence type="predicted"/>
<evidence type="ECO:0008006" key="3">
    <source>
        <dbReference type="Google" id="ProtNLM"/>
    </source>
</evidence>
<sequence length="158" mass="18275">MKKILFALLLSGFTQAGFTQGKLISYEEIQFMLHNNINRDDSLLLGKGYIQKSKNEKKRTREYTLATNRGTYINLTLRADGRRLFMELATNDIQQHDVLLSSIGQYPHKEEKMGDMDIYVLKDLGSIYITQTENVPYDPMKKNYLIQIAPDKNVMAFD</sequence>